<feature type="domain" description="ABC transmembrane type-1" evidence="8">
    <location>
        <begin position="92"/>
        <end position="303"/>
    </location>
</feature>
<keyword evidence="3" id="KW-1003">Cell membrane</keyword>
<feature type="transmembrane region" description="Helical" evidence="7">
    <location>
        <begin position="96"/>
        <end position="117"/>
    </location>
</feature>
<dbReference type="InterPro" id="IPR000515">
    <property type="entry name" value="MetI-like"/>
</dbReference>
<evidence type="ECO:0000256" key="2">
    <source>
        <dbReference type="ARBA" id="ARBA00022448"/>
    </source>
</evidence>
<feature type="transmembrane region" description="Helical" evidence="7">
    <location>
        <begin position="230"/>
        <end position="250"/>
    </location>
</feature>
<evidence type="ECO:0000256" key="5">
    <source>
        <dbReference type="ARBA" id="ARBA00022989"/>
    </source>
</evidence>
<dbReference type="PROSITE" id="PS50928">
    <property type="entry name" value="ABC_TM1"/>
    <property type="match status" value="1"/>
</dbReference>
<evidence type="ECO:0000259" key="8">
    <source>
        <dbReference type="PROSITE" id="PS50928"/>
    </source>
</evidence>
<dbReference type="Gene3D" id="1.10.3720.10">
    <property type="entry name" value="MetI-like"/>
    <property type="match status" value="1"/>
</dbReference>
<accession>A0A952FM83</accession>
<dbReference type="GO" id="GO:0055085">
    <property type="term" value="P:transmembrane transport"/>
    <property type="evidence" value="ECO:0007669"/>
    <property type="project" value="InterPro"/>
</dbReference>
<evidence type="ECO:0000256" key="4">
    <source>
        <dbReference type="ARBA" id="ARBA00022692"/>
    </source>
</evidence>
<evidence type="ECO:0000313" key="10">
    <source>
        <dbReference type="Proteomes" id="UP000700706"/>
    </source>
</evidence>
<feature type="transmembrane region" description="Helical" evidence="7">
    <location>
        <begin position="129"/>
        <end position="155"/>
    </location>
</feature>
<dbReference type="Proteomes" id="UP000700706">
    <property type="component" value="Unassembled WGS sequence"/>
</dbReference>
<evidence type="ECO:0000313" key="9">
    <source>
        <dbReference type="EMBL" id="MBW8725755.1"/>
    </source>
</evidence>
<sequence length="315" mass="35513">MSVRAQDLGARVTGVPRAPGARRRRAFRAEGRAAFWFLLPSLLGFLAFLLFPLVASLALSFTNWQLLNQPKFIGIANYIRLFTVDPSFWRVLVNTVFYTVEYLVLNIVLAVGMAVWISSLRWGKRLFRLIFFLPTFTPMIGASLVWVLIFTPGGLMDWVVQSLGLPVPNFLVDPAWAMQAIVIVSLWSGFGYNLLLFGAALESIPQTYLDAAQIDGATAWQRFWRIKLPLISPTLFFGTVMTAITALQVFDQVYSMTRGGPGVATATLGFFIYQNGFSTYRMGYASSIAWVMFVIIMALTALQFRLQRKWVHYDE</sequence>
<dbReference type="GO" id="GO:0005886">
    <property type="term" value="C:plasma membrane"/>
    <property type="evidence" value="ECO:0007669"/>
    <property type="project" value="UniProtKB-SubCell"/>
</dbReference>
<dbReference type="PANTHER" id="PTHR30193:SF37">
    <property type="entry name" value="INNER MEMBRANE ABC TRANSPORTER PERMEASE PROTEIN YCJO"/>
    <property type="match status" value="1"/>
</dbReference>
<dbReference type="Pfam" id="PF00528">
    <property type="entry name" value="BPD_transp_1"/>
    <property type="match status" value="1"/>
</dbReference>
<feature type="transmembrane region" description="Helical" evidence="7">
    <location>
        <begin position="33"/>
        <end position="61"/>
    </location>
</feature>
<dbReference type="EMBL" id="JAEKLZ010000184">
    <property type="protein sequence ID" value="MBW8725755.1"/>
    <property type="molecule type" value="Genomic_DNA"/>
</dbReference>
<feature type="transmembrane region" description="Helical" evidence="7">
    <location>
        <begin position="175"/>
        <end position="197"/>
    </location>
</feature>
<comment type="similarity">
    <text evidence="7">Belongs to the binding-protein-dependent transport system permease family.</text>
</comment>
<organism evidence="9 10">
    <name type="scientific">Inquilinus limosus</name>
    <dbReference type="NCBI Taxonomy" id="171674"/>
    <lineage>
        <taxon>Bacteria</taxon>
        <taxon>Pseudomonadati</taxon>
        <taxon>Pseudomonadota</taxon>
        <taxon>Alphaproteobacteria</taxon>
        <taxon>Rhodospirillales</taxon>
        <taxon>Rhodospirillaceae</taxon>
        <taxon>Inquilinus</taxon>
    </lineage>
</organism>
<proteinExistence type="inferred from homology"/>
<dbReference type="CDD" id="cd06261">
    <property type="entry name" value="TM_PBP2"/>
    <property type="match status" value="1"/>
</dbReference>
<evidence type="ECO:0000256" key="7">
    <source>
        <dbReference type="RuleBase" id="RU363032"/>
    </source>
</evidence>
<feature type="transmembrane region" description="Helical" evidence="7">
    <location>
        <begin position="282"/>
        <end position="302"/>
    </location>
</feature>
<dbReference type="AlphaFoldDB" id="A0A952FM83"/>
<evidence type="ECO:0000256" key="1">
    <source>
        <dbReference type="ARBA" id="ARBA00004651"/>
    </source>
</evidence>
<comment type="subcellular location">
    <subcellularLocation>
        <location evidence="1 7">Cell membrane</location>
        <topology evidence="1 7">Multi-pass membrane protein</topology>
    </subcellularLocation>
</comment>
<reference evidence="9" key="1">
    <citation type="submission" date="2020-06" db="EMBL/GenBank/DDBJ databases">
        <title>Stable isotope informed genome-resolved metagenomics uncovers potential trophic interactions in rhizosphere soil.</title>
        <authorList>
            <person name="Starr E.P."/>
            <person name="Shi S."/>
            <person name="Blazewicz S.J."/>
            <person name="Koch B.J."/>
            <person name="Probst A.J."/>
            <person name="Hungate B.A."/>
            <person name="Pett-Ridge J."/>
            <person name="Firestone M.K."/>
            <person name="Banfield J.F."/>
        </authorList>
    </citation>
    <scope>NUCLEOTIDE SEQUENCE</scope>
    <source>
        <strain evidence="9">YM_69_17</strain>
    </source>
</reference>
<keyword evidence="2 7" id="KW-0813">Transport</keyword>
<protein>
    <submittedName>
        <fullName evidence="9">Sugar ABC transporter permease</fullName>
    </submittedName>
</protein>
<evidence type="ECO:0000256" key="6">
    <source>
        <dbReference type="ARBA" id="ARBA00023136"/>
    </source>
</evidence>
<dbReference type="InterPro" id="IPR035906">
    <property type="entry name" value="MetI-like_sf"/>
</dbReference>
<dbReference type="SUPFAM" id="SSF161098">
    <property type="entry name" value="MetI-like"/>
    <property type="match status" value="1"/>
</dbReference>
<dbReference type="InterPro" id="IPR051393">
    <property type="entry name" value="ABC_transporter_permease"/>
</dbReference>
<gene>
    <name evidence="9" type="ORF">JF625_11450</name>
</gene>
<keyword evidence="4 7" id="KW-0812">Transmembrane</keyword>
<name>A0A952FM83_9PROT</name>
<keyword evidence="6 7" id="KW-0472">Membrane</keyword>
<evidence type="ECO:0000256" key="3">
    <source>
        <dbReference type="ARBA" id="ARBA00022475"/>
    </source>
</evidence>
<dbReference type="PANTHER" id="PTHR30193">
    <property type="entry name" value="ABC TRANSPORTER PERMEASE PROTEIN"/>
    <property type="match status" value="1"/>
</dbReference>
<comment type="caution">
    <text evidence="9">The sequence shown here is derived from an EMBL/GenBank/DDBJ whole genome shotgun (WGS) entry which is preliminary data.</text>
</comment>
<keyword evidence="5 7" id="KW-1133">Transmembrane helix</keyword>
<dbReference type="SUPFAM" id="SSF160964">
    <property type="entry name" value="MalF N-terminal region-like"/>
    <property type="match status" value="1"/>
</dbReference>